<gene>
    <name evidence="4" type="ORF">CSOJ01_08420</name>
</gene>
<feature type="compositionally biased region" description="Basic and acidic residues" evidence="2">
    <location>
        <begin position="174"/>
        <end position="183"/>
    </location>
</feature>
<keyword evidence="1" id="KW-0862">Zinc</keyword>
<sequence length="300" mass="33278">MTAFEDSHLPGTQHHQDYSTGSVRTTEGSSPVNGQYYNGMQGSSSTAHQTSASLTAPILASMSPALDTAYYPEQILATTNLPSAGINAYVTEAWDADKILAACDHPAFAPEALRQPAFANQGYDNTAQYGTACRADPLPKARLDLDDENMARTLPRQGSFPLENSPGFSDDPQEDNHDPESGRSADGIFPCSVCKRFKGDVRSLRCVHPPPSSWGRPERFTDVDRDHMRCHDKRHSCPRCPKRFSTPRDLHRHEKAIHENAFTKCSQCSAVLKGDREDNLQRHMKACHPEVVGEIEIYMY</sequence>
<dbReference type="Gene3D" id="3.30.160.60">
    <property type="entry name" value="Classic Zinc Finger"/>
    <property type="match status" value="1"/>
</dbReference>
<dbReference type="PROSITE" id="PS00028">
    <property type="entry name" value="ZINC_FINGER_C2H2_1"/>
    <property type="match status" value="1"/>
</dbReference>
<dbReference type="EMBL" id="WIGN01000145">
    <property type="protein sequence ID" value="KAF6807075.1"/>
    <property type="molecule type" value="Genomic_DNA"/>
</dbReference>
<dbReference type="InterPro" id="IPR036236">
    <property type="entry name" value="Znf_C2H2_sf"/>
</dbReference>
<reference evidence="4 5" key="1">
    <citation type="journal article" date="2020" name="Phytopathology">
        <title>Genome Sequence Resources of Colletotrichum truncatum, C. plurivorum, C. musicola, and C. sojae: Four Species Pathogenic to Soybean (Glycine max).</title>
        <authorList>
            <person name="Rogerio F."/>
            <person name="Boufleur T.R."/>
            <person name="Ciampi-Guillardi M."/>
            <person name="Sukno S.A."/>
            <person name="Thon M.R."/>
            <person name="Massola Junior N.S."/>
            <person name="Baroncelli R."/>
        </authorList>
    </citation>
    <scope>NUCLEOTIDE SEQUENCE [LARGE SCALE GENOMIC DNA]</scope>
    <source>
        <strain evidence="4 5">LFN0009</strain>
    </source>
</reference>
<dbReference type="PROSITE" id="PS50157">
    <property type="entry name" value="ZINC_FINGER_C2H2_2"/>
    <property type="match status" value="1"/>
</dbReference>
<feature type="region of interest" description="Disordered" evidence="2">
    <location>
        <begin position="155"/>
        <end position="184"/>
    </location>
</feature>
<dbReference type="AlphaFoldDB" id="A0A8H6J6S8"/>
<feature type="compositionally biased region" description="Polar residues" evidence="2">
    <location>
        <begin position="18"/>
        <end position="48"/>
    </location>
</feature>
<accession>A0A8H6J6S8</accession>
<proteinExistence type="predicted"/>
<feature type="region of interest" description="Disordered" evidence="2">
    <location>
        <begin position="1"/>
        <end position="48"/>
    </location>
</feature>
<evidence type="ECO:0000259" key="3">
    <source>
        <dbReference type="PROSITE" id="PS50157"/>
    </source>
</evidence>
<name>A0A8H6J6S8_9PEZI</name>
<organism evidence="4 5">
    <name type="scientific">Colletotrichum sojae</name>
    <dbReference type="NCBI Taxonomy" id="2175907"/>
    <lineage>
        <taxon>Eukaryota</taxon>
        <taxon>Fungi</taxon>
        <taxon>Dikarya</taxon>
        <taxon>Ascomycota</taxon>
        <taxon>Pezizomycotina</taxon>
        <taxon>Sordariomycetes</taxon>
        <taxon>Hypocreomycetidae</taxon>
        <taxon>Glomerellales</taxon>
        <taxon>Glomerellaceae</taxon>
        <taxon>Colletotrichum</taxon>
        <taxon>Colletotrichum orchidearum species complex</taxon>
    </lineage>
</organism>
<comment type="caution">
    <text evidence="4">The sequence shown here is derived from an EMBL/GenBank/DDBJ whole genome shotgun (WGS) entry which is preliminary data.</text>
</comment>
<evidence type="ECO:0000313" key="4">
    <source>
        <dbReference type="EMBL" id="KAF6807075.1"/>
    </source>
</evidence>
<keyword evidence="1" id="KW-0479">Metal-binding</keyword>
<keyword evidence="5" id="KW-1185">Reference proteome</keyword>
<keyword evidence="1" id="KW-0863">Zinc-finger</keyword>
<dbReference type="Proteomes" id="UP000652219">
    <property type="component" value="Unassembled WGS sequence"/>
</dbReference>
<protein>
    <recommendedName>
        <fullName evidence="3">C2H2-type domain-containing protein</fullName>
    </recommendedName>
</protein>
<dbReference type="GO" id="GO:0008270">
    <property type="term" value="F:zinc ion binding"/>
    <property type="evidence" value="ECO:0007669"/>
    <property type="project" value="UniProtKB-KW"/>
</dbReference>
<evidence type="ECO:0000256" key="1">
    <source>
        <dbReference type="PROSITE-ProRule" id="PRU00042"/>
    </source>
</evidence>
<evidence type="ECO:0000313" key="5">
    <source>
        <dbReference type="Proteomes" id="UP000652219"/>
    </source>
</evidence>
<dbReference type="SMART" id="SM00355">
    <property type="entry name" value="ZnF_C2H2"/>
    <property type="match status" value="2"/>
</dbReference>
<feature type="domain" description="C2H2-type" evidence="3">
    <location>
        <begin position="235"/>
        <end position="263"/>
    </location>
</feature>
<evidence type="ECO:0000256" key="2">
    <source>
        <dbReference type="SAM" id="MobiDB-lite"/>
    </source>
</evidence>
<dbReference type="InterPro" id="IPR013087">
    <property type="entry name" value="Znf_C2H2_type"/>
</dbReference>
<dbReference type="SUPFAM" id="SSF57667">
    <property type="entry name" value="beta-beta-alpha zinc fingers"/>
    <property type="match status" value="1"/>
</dbReference>